<dbReference type="Proteomes" id="UP000269945">
    <property type="component" value="Unassembled WGS sequence"/>
</dbReference>
<protein>
    <submittedName>
        <fullName evidence="2">Uncharacterized protein</fullName>
    </submittedName>
</protein>
<proteinExistence type="predicted"/>
<evidence type="ECO:0000313" key="2">
    <source>
        <dbReference type="EMBL" id="VCX42416.1"/>
    </source>
</evidence>
<reference evidence="2 3" key="1">
    <citation type="submission" date="2018-10" db="EMBL/GenBank/DDBJ databases">
        <authorList>
            <person name="Ekblom R."/>
            <person name="Jareborg N."/>
        </authorList>
    </citation>
    <scope>NUCLEOTIDE SEQUENCE [LARGE SCALE GENOMIC DNA]</scope>
    <source>
        <tissue evidence="2">Muscle</tissue>
    </source>
</reference>
<evidence type="ECO:0000256" key="1">
    <source>
        <dbReference type="SAM" id="MobiDB-lite"/>
    </source>
</evidence>
<accession>A0A9X9QAN6</accession>
<dbReference type="EMBL" id="CYRY02046659">
    <property type="protein sequence ID" value="VCX42416.1"/>
    <property type="molecule type" value="Genomic_DNA"/>
</dbReference>
<organism evidence="2 3">
    <name type="scientific">Gulo gulo</name>
    <name type="common">Wolverine</name>
    <name type="synonym">Gluton</name>
    <dbReference type="NCBI Taxonomy" id="48420"/>
    <lineage>
        <taxon>Eukaryota</taxon>
        <taxon>Metazoa</taxon>
        <taxon>Chordata</taxon>
        <taxon>Craniata</taxon>
        <taxon>Vertebrata</taxon>
        <taxon>Euteleostomi</taxon>
        <taxon>Mammalia</taxon>
        <taxon>Eutheria</taxon>
        <taxon>Laurasiatheria</taxon>
        <taxon>Carnivora</taxon>
        <taxon>Caniformia</taxon>
        <taxon>Musteloidea</taxon>
        <taxon>Mustelidae</taxon>
        <taxon>Guloninae</taxon>
        <taxon>Gulo</taxon>
    </lineage>
</organism>
<feature type="non-terminal residue" evidence="2">
    <location>
        <position position="1"/>
    </location>
</feature>
<comment type="caution">
    <text evidence="2">The sequence shown here is derived from an EMBL/GenBank/DDBJ whole genome shotgun (WGS) entry which is preliminary data.</text>
</comment>
<feature type="region of interest" description="Disordered" evidence="1">
    <location>
        <begin position="1"/>
        <end position="48"/>
    </location>
</feature>
<dbReference type="AlphaFoldDB" id="A0A9X9QAN6"/>
<gene>
    <name evidence="2" type="ORF">BN2614_LOCUS1</name>
</gene>
<feature type="non-terminal residue" evidence="2">
    <location>
        <position position="48"/>
    </location>
</feature>
<sequence length="48" mass="5078">GLHPVPSQPVSLHDLGSPGAQPHRCLPRRGQPRGVLSPDGPARWPAQP</sequence>
<evidence type="ECO:0000313" key="3">
    <source>
        <dbReference type="Proteomes" id="UP000269945"/>
    </source>
</evidence>
<name>A0A9X9QAN6_GULGU</name>
<keyword evidence="3" id="KW-1185">Reference proteome</keyword>